<organism evidence="1">
    <name type="scientific">marine sediment metagenome</name>
    <dbReference type="NCBI Taxonomy" id="412755"/>
    <lineage>
        <taxon>unclassified sequences</taxon>
        <taxon>metagenomes</taxon>
        <taxon>ecological metagenomes</taxon>
    </lineage>
</organism>
<proteinExistence type="predicted"/>
<protein>
    <submittedName>
        <fullName evidence="1">Uncharacterized protein</fullName>
    </submittedName>
</protein>
<dbReference type="AlphaFoldDB" id="X0YS51"/>
<comment type="caution">
    <text evidence="1">The sequence shown here is derived from an EMBL/GenBank/DDBJ whole genome shotgun (WGS) entry which is preliminary data.</text>
</comment>
<gene>
    <name evidence="1" type="ORF">S01H1_82655</name>
</gene>
<reference evidence="1" key="1">
    <citation type="journal article" date="2014" name="Front. Microbiol.">
        <title>High frequency of phylogenetically diverse reductive dehalogenase-homologous genes in deep subseafloor sedimentary metagenomes.</title>
        <authorList>
            <person name="Kawai M."/>
            <person name="Futagami T."/>
            <person name="Toyoda A."/>
            <person name="Takaki Y."/>
            <person name="Nishi S."/>
            <person name="Hori S."/>
            <person name="Arai W."/>
            <person name="Tsubouchi T."/>
            <person name="Morono Y."/>
            <person name="Uchiyama I."/>
            <person name="Ito T."/>
            <person name="Fujiyama A."/>
            <person name="Inagaki F."/>
            <person name="Takami H."/>
        </authorList>
    </citation>
    <scope>NUCLEOTIDE SEQUENCE</scope>
    <source>
        <strain evidence="1">Expedition CK06-06</strain>
    </source>
</reference>
<accession>X0YS51</accession>
<evidence type="ECO:0000313" key="1">
    <source>
        <dbReference type="EMBL" id="GAG51228.1"/>
    </source>
</evidence>
<sequence>MDATNNFIKAYGEYRNSVDKGPAPALYAAIKLLLWCENKDDSLEKYTEWIEPAKQIDILERLLIQYTAERKFWDKMQNRVKT</sequence>
<dbReference type="EMBL" id="BARS01056058">
    <property type="protein sequence ID" value="GAG51228.1"/>
    <property type="molecule type" value="Genomic_DNA"/>
</dbReference>
<name>X0YS51_9ZZZZ</name>